<keyword evidence="1" id="KW-0732">Signal</keyword>
<organism evidence="2 3">
    <name type="scientific">Colletotrichum asianum</name>
    <dbReference type="NCBI Taxonomy" id="702518"/>
    <lineage>
        <taxon>Eukaryota</taxon>
        <taxon>Fungi</taxon>
        <taxon>Dikarya</taxon>
        <taxon>Ascomycota</taxon>
        <taxon>Pezizomycotina</taxon>
        <taxon>Sordariomycetes</taxon>
        <taxon>Hypocreomycetidae</taxon>
        <taxon>Glomerellales</taxon>
        <taxon>Glomerellaceae</taxon>
        <taxon>Colletotrichum</taxon>
        <taxon>Colletotrichum gloeosporioides species complex</taxon>
    </lineage>
</organism>
<dbReference type="OrthoDB" id="4827169at2759"/>
<keyword evidence="3" id="KW-1185">Reference proteome</keyword>
<feature type="signal peptide" evidence="1">
    <location>
        <begin position="1"/>
        <end position="16"/>
    </location>
</feature>
<evidence type="ECO:0000313" key="3">
    <source>
        <dbReference type="Proteomes" id="UP000434172"/>
    </source>
</evidence>
<feature type="chain" id="PRO_5034739995" evidence="1">
    <location>
        <begin position="17"/>
        <end position="73"/>
    </location>
</feature>
<name>A0A8H3WKI5_9PEZI</name>
<gene>
    <name evidence="2" type="ORF">GQ607_005332</name>
</gene>
<dbReference type="AlphaFoldDB" id="A0A8H3WKI5"/>
<dbReference type="EMBL" id="WOWK01000023">
    <property type="protein sequence ID" value="KAF0327471.1"/>
    <property type="molecule type" value="Genomic_DNA"/>
</dbReference>
<evidence type="ECO:0000256" key="1">
    <source>
        <dbReference type="SAM" id="SignalP"/>
    </source>
</evidence>
<accession>A0A8H3WKI5</accession>
<evidence type="ECO:0000313" key="2">
    <source>
        <dbReference type="EMBL" id="KAF0327471.1"/>
    </source>
</evidence>
<proteinExistence type="predicted"/>
<sequence length="73" mass="7631">MRYFFALATLITAALAVAIPEPQGDCNPDFNCCTFSESACSERLQACTRTCNGVTTNGICNDLGAGSLTCNTA</sequence>
<protein>
    <submittedName>
        <fullName evidence="2">Uncharacterized protein</fullName>
    </submittedName>
</protein>
<dbReference type="Proteomes" id="UP000434172">
    <property type="component" value="Unassembled WGS sequence"/>
</dbReference>
<comment type="caution">
    <text evidence="2">The sequence shown here is derived from an EMBL/GenBank/DDBJ whole genome shotgun (WGS) entry which is preliminary data.</text>
</comment>
<reference evidence="2 3" key="1">
    <citation type="submission" date="2019-12" db="EMBL/GenBank/DDBJ databases">
        <title>A genome sequence resource for the geographically widespread anthracnose pathogen Colletotrichum asianum.</title>
        <authorList>
            <person name="Meng Y."/>
        </authorList>
    </citation>
    <scope>NUCLEOTIDE SEQUENCE [LARGE SCALE GENOMIC DNA]</scope>
    <source>
        <strain evidence="2 3">ICMP 18580</strain>
    </source>
</reference>